<evidence type="ECO:0000256" key="1">
    <source>
        <dbReference type="ARBA" id="ARBA00022737"/>
    </source>
</evidence>
<dbReference type="InterPro" id="IPR029006">
    <property type="entry name" value="ADF-H/Gelsolin-like_dom_sf"/>
</dbReference>
<dbReference type="AlphaFoldDB" id="A0AAD2CBI3"/>
<dbReference type="SUPFAM" id="SSF55753">
    <property type="entry name" value="Actin depolymerizing proteins"/>
    <property type="match status" value="3"/>
</dbReference>
<dbReference type="Gene3D" id="3.40.20.10">
    <property type="entry name" value="Severin"/>
    <property type="match status" value="3"/>
</dbReference>
<dbReference type="GO" id="GO:0015629">
    <property type="term" value="C:actin cytoskeleton"/>
    <property type="evidence" value="ECO:0007669"/>
    <property type="project" value="TreeGrafter"/>
</dbReference>
<feature type="domain" description="Gelsolin-like" evidence="2">
    <location>
        <begin position="45"/>
        <end position="120"/>
    </location>
</feature>
<name>A0AAD2CBI3_9STRA</name>
<dbReference type="Proteomes" id="UP001295423">
    <property type="component" value="Unassembled WGS sequence"/>
</dbReference>
<evidence type="ECO:0000313" key="3">
    <source>
        <dbReference type="EMBL" id="CAJ1921309.1"/>
    </source>
</evidence>
<comment type="caution">
    <text evidence="3">The sequence shown here is derived from an EMBL/GenBank/DDBJ whole genome shotgun (WGS) entry which is preliminary data.</text>
</comment>
<dbReference type="PANTHER" id="PTHR11977">
    <property type="entry name" value="VILLIN"/>
    <property type="match status" value="1"/>
</dbReference>
<protein>
    <recommendedName>
        <fullName evidence="2">Gelsolin-like domain-containing protein</fullName>
    </recommendedName>
</protein>
<dbReference type="PANTHER" id="PTHR11977:SF51">
    <property type="entry name" value="PROTEIN FLIGHTLESS-1 HOMOLOG"/>
    <property type="match status" value="1"/>
</dbReference>
<dbReference type="PRINTS" id="PR00597">
    <property type="entry name" value="GELSOLIN"/>
</dbReference>
<keyword evidence="1" id="KW-0677">Repeat</keyword>
<keyword evidence="4" id="KW-1185">Reference proteome</keyword>
<dbReference type="CDD" id="cd11290">
    <property type="entry name" value="gelsolin_S1_like"/>
    <property type="match status" value="1"/>
</dbReference>
<accession>A0AAD2CBI3</accession>
<proteinExistence type="predicted"/>
<reference evidence="3" key="1">
    <citation type="submission" date="2023-08" db="EMBL/GenBank/DDBJ databases">
        <authorList>
            <person name="Audoor S."/>
            <person name="Bilcke G."/>
        </authorList>
    </citation>
    <scope>NUCLEOTIDE SEQUENCE</scope>
</reference>
<dbReference type="GO" id="GO:0051015">
    <property type="term" value="F:actin filament binding"/>
    <property type="evidence" value="ECO:0007669"/>
    <property type="project" value="InterPro"/>
</dbReference>
<evidence type="ECO:0000313" key="4">
    <source>
        <dbReference type="Proteomes" id="UP001295423"/>
    </source>
</evidence>
<feature type="domain" description="Gelsolin-like" evidence="2">
    <location>
        <begin position="165"/>
        <end position="211"/>
    </location>
</feature>
<dbReference type="GO" id="GO:0005737">
    <property type="term" value="C:cytoplasm"/>
    <property type="evidence" value="ECO:0007669"/>
    <property type="project" value="TreeGrafter"/>
</dbReference>
<dbReference type="InterPro" id="IPR007122">
    <property type="entry name" value="Villin/Gelsolin"/>
</dbReference>
<sequence>MLTKPEDKINWKDSNLALFGSDLEKKIKAAAAGKEKAWDEWPERKYGKFHKGDSYIVLNTYKPDPAYDKLEHDIHIWIGEESSQDEYGTSAYKMVELDDSLGGAAIQHRETQGNESELFLGYFGHITYWEGGIESGFRHVEPTEEEPQLFHIKGSLKSNTLRLIQVPLRRDYINSGDVFILSAGDDGVWMWVGKQANKDEKTKGNQVAEVLCSKGSVEVLDEGMNDGPEEAEAFWKHIQTKVSVLGPIKRTVNIQSADNKDDKGKAFVPVLYKAPDTLGETFDRIGRAQPTATGPTNMKLPKLKQSYLQEDEVLLLDTGFHVYIWVGTKANPSMKSLAVHHADSYFKSMKRPMLPVSIVKQGVESAQFSDFFADNAGGCCMVM</sequence>
<feature type="domain" description="Gelsolin-like" evidence="2">
    <location>
        <begin position="299"/>
        <end position="368"/>
    </location>
</feature>
<evidence type="ECO:0000259" key="2">
    <source>
        <dbReference type="Pfam" id="PF00626"/>
    </source>
</evidence>
<organism evidence="3 4">
    <name type="scientific">Cylindrotheca closterium</name>
    <dbReference type="NCBI Taxonomy" id="2856"/>
    <lineage>
        <taxon>Eukaryota</taxon>
        <taxon>Sar</taxon>
        <taxon>Stramenopiles</taxon>
        <taxon>Ochrophyta</taxon>
        <taxon>Bacillariophyta</taxon>
        <taxon>Bacillariophyceae</taxon>
        <taxon>Bacillariophycidae</taxon>
        <taxon>Bacillariales</taxon>
        <taxon>Bacillariaceae</taxon>
        <taxon>Cylindrotheca</taxon>
    </lineage>
</organism>
<dbReference type="InterPro" id="IPR007123">
    <property type="entry name" value="Gelsolin-like_dom"/>
</dbReference>
<dbReference type="SMART" id="SM00262">
    <property type="entry name" value="GEL"/>
    <property type="match status" value="3"/>
</dbReference>
<gene>
    <name evidence="3" type="ORF">CYCCA115_LOCUS924</name>
</gene>
<dbReference type="GO" id="GO:0008154">
    <property type="term" value="P:actin polymerization or depolymerization"/>
    <property type="evidence" value="ECO:0007669"/>
    <property type="project" value="TreeGrafter"/>
</dbReference>
<dbReference type="EMBL" id="CAKOGP040000002">
    <property type="protein sequence ID" value="CAJ1921309.1"/>
    <property type="molecule type" value="Genomic_DNA"/>
</dbReference>
<dbReference type="Pfam" id="PF00626">
    <property type="entry name" value="Gelsolin"/>
    <property type="match status" value="3"/>
</dbReference>